<dbReference type="InterPro" id="IPR015424">
    <property type="entry name" value="PyrdxlP-dep_Trfase"/>
</dbReference>
<dbReference type="Proteomes" id="UP001060261">
    <property type="component" value="Chromosome"/>
</dbReference>
<organism evidence="11 12">
    <name type="scientific">Deinococcus rubellus</name>
    <dbReference type="NCBI Taxonomy" id="1889240"/>
    <lineage>
        <taxon>Bacteria</taxon>
        <taxon>Thermotogati</taxon>
        <taxon>Deinococcota</taxon>
        <taxon>Deinococci</taxon>
        <taxon>Deinococcales</taxon>
        <taxon>Deinococcaceae</taxon>
        <taxon>Deinococcus</taxon>
    </lineage>
</organism>
<dbReference type="RefSeq" id="WP_260560859.1">
    <property type="nucleotide sequence ID" value="NZ_BAABEC010000072.1"/>
</dbReference>
<evidence type="ECO:0000256" key="8">
    <source>
        <dbReference type="ARBA" id="ARBA00023102"/>
    </source>
</evidence>
<dbReference type="EC" id="2.6.1.9" evidence="9"/>
<dbReference type="PANTHER" id="PTHR42885:SF2">
    <property type="entry name" value="HISTIDINOL-PHOSPHATE AMINOTRANSFERASE"/>
    <property type="match status" value="1"/>
</dbReference>
<dbReference type="Gene3D" id="3.90.1150.10">
    <property type="entry name" value="Aspartate Aminotransferase, domain 1"/>
    <property type="match status" value="1"/>
</dbReference>
<evidence type="ECO:0000313" key="12">
    <source>
        <dbReference type="Proteomes" id="UP001060261"/>
    </source>
</evidence>
<evidence type="ECO:0000256" key="9">
    <source>
        <dbReference type="HAMAP-Rule" id="MF_01023"/>
    </source>
</evidence>
<dbReference type="PANTHER" id="PTHR42885">
    <property type="entry name" value="HISTIDINOL-PHOSPHATE AMINOTRANSFERASE-RELATED"/>
    <property type="match status" value="1"/>
</dbReference>
<keyword evidence="12" id="KW-1185">Reference proteome</keyword>
<dbReference type="InterPro" id="IPR004839">
    <property type="entry name" value="Aminotransferase_I/II_large"/>
</dbReference>
<comment type="cofactor">
    <cofactor evidence="1 9">
        <name>pyridoxal 5'-phosphate</name>
        <dbReference type="ChEBI" id="CHEBI:597326"/>
    </cofactor>
</comment>
<evidence type="ECO:0000256" key="6">
    <source>
        <dbReference type="ARBA" id="ARBA00022679"/>
    </source>
</evidence>
<protein>
    <recommendedName>
        <fullName evidence="9">Histidinol-phosphate aminotransferase</fullName>
        <ecNumber evidence="9">2.6.1.9</ecNumber>
    </recommendedName>
    <alternativeName>
        <fullName evidence="9">Imidazole acetol-phosphate transaminase</fullName>
    </alternativeName>
</protein>
<dbReference type="InterPro" id="IPR015421">
    <property type="entry name" value="PyrdxlP-dep_Trfase_major"/>
</dbReference>
<name>A0ABY5YHK9_9DEIO</name>
<dbReference type="EMBL" id="CP104213">
    <property type="protein sequence ID" value="UWX64590.1"/>
    <property type="molecule type" value="Genomic_DNA"/>
</dbReference>
<keyword evidence="8 9" id="KW-0368">Histidine biosynthesis</keyword>
<comment type="subunit">
    <text evidence="3 9">Homodimer.</text>
</comment>
<reference evidence="11" key="1">
    <citation type="submission" date="2022-09" db="EMBL/GenBank/DDBJ databases">
        <title>genome sequence of Deinococcus rubellus.</title>
        <authorList>
            <person name="Srinivasan S."/>
        </authorList>
    </citation>
    <scope>NUCLEOTIDE SEQUENCE</scope>
    <source>
        <strain evidence="11">Ant6</strain>
    </source>
</reference>
<evidence type="ECO:0000259" key="10">
    <source>
        <dbReference type="Pfam" id="PF00155"/>
    </source>
</evidence>
<evidence type="ECO:0000256" key="7">
    <source>
        <dbReference type="ARBA" id="ARBA00022898"/>
    </source>
</evidence>
<keyword evidence="7 9" id="KW-0663">Pyridoxal phosphate</keyword>
<comment type="pathway">
    <text evidence="9">Amino-acid biosynthesis; L-histidine biosynthesis; L-histidine from 5-phospho-alpha-D-ribose 1-diphosphate: step 7/9.</text>
</comment>
<evidence type="ECO:0000256" key="3">
    <source>
        <dbReference type="ARBA" id="ARBA00011738"/>
    </source>
</evidence>
<evidence type="ECO:0000256" key="2">
    <source>
        <dbReference type="ARBA" id="ARBA00007970"/>
    </source>
</evidence>
<comment type="catalytic activity">
    <reaction evidence="9">
        <text>L-histidinol phosphate + 2-oxoglutarate = 3-(imidazol-4-yl)-2-oxopropyl phosphate + L-glutamate</text>
        <dbReference type="Rhea" id="RHEA:23744"/>
        <dbReference type="ChEBI" id="CHEBI:16810"/>
        <dbReference type="ChEBI" id="CHEBI:29985"/>
        <dbReference type="ChEBI" id="CHEBI:57766"/>
        <dbReference type="ChEBI" id="CHEBI:57980"/>
        <dbReference type="EC" id="2.6.1.9"/>
    </reaction>
</comment>
<comment type="similarity">
    <text evidence="2 9">Belongs to the class-II pyridoxal-phosphate-dependent aminotransferase family. Histidinol-phosphate aminotransferase subfamily.</text>
</comment>
<feature type="domain" description="Aminotransferase class I/classII large" evidence="10">
    <location>
        <begin position="35"/>
        <end position="358"/>
    </location>
</feature>
<evidence type="ECO:0000313" key="11">
    <source>
        <dbReference type="EMBL" id="UWX64590.1"/>
    </source>
</evidence>
<feature type="modified residue" description="N6-(pyridoxal phosphate)lysine" evidence="9">
    <location>
        <position position="224"/>
    </location>
</feature>
<evidence type="ECO:0000256" key="5">
    <source>
        <dbReference type="ARBA" id="ARBA00022605"/>
    </source>
</evidence>
<dbReference type="InterPro" id="IPR015422">
    <property type="entry name" value="PyrdxlP-dep_Trfase_small"/>
</dbReference>
<dbReference type="GO" id="GO:0008483">
    <property type="term" value="F:transaminase activity"/>
    <property type="evidence" value="ECO:0007669"/>
    <property type="project" value="UniProtKB-KW"/>
</dbReference>
<accession>A0ABY5YHK9</accession>
<keyword evidence="5 9" id="KW-0028">Amino-acid biosynthesis</keyword>
<dbReference type="CDD" id="cd00609">
    <property type="entry name" value="AAT_like"/>
    <property type="match status" value="1"/>
</dbReference>
<dbReference type="SUPFAM" id="SSF53383">
    <property type="entry name" value="PLP-dependent transferases"/>
    <property type="match status" value="1"/>
</dbReference>
<keyword evidence="4 9" id="KW-0032">Aminotransferase</keyword>
<dbReference type="PROSITE" id="PS00599">
    <property type="entry name" value="AA_TRANSFER_CLASS_2"/>
    <property type="match status" value="1"/>
</dbReference>
<evidence type="ECO:0000256" key="1">
    <source>
        <dbReference type="ARBA" id="ARBA00001933"/>
    </source>
</evidence>
<evidence type="ECO:0000256" key="4">
    <source>
        <dbReference type="ARBA" id="ARBA00022576"/>
    </source>
</evidence>
<sequence length="363" mass="39290">MTTSPAPTQAAPLSGVREAVRRTPAYPFTAIDAPIKLDQNESALDLPPELRALALERLATQEWNRYPDLHADTLRHKIAAFEDWDPSGVVVTPGSNVLIKLLTELAGLHQTVLSVQPTFSVYTLESSLLGAETVLMPLNPDFSLPVEALSAELGGGGPGLLFVTQPHAPTGHLDAEADVRAVLDAAGEGWIAVLDEAYHQFSALDGRALVRGRENRVSLRTFSKAWGLAGLRLGYALTSPALAAHLQKLVSAFNVNILTQTVAEVALEHPGYVRERAAQTIAERERVLSALRHHPVYTALPSQANFFLLRTPDADAAYRHLLSRGILVRRQDKLPMLEGCLRISIGTPEQNDALLAALGEISQ</sequence>
<dbReference type="InterPro" id="IPR001917">
    <property type="entry name" value="Aminotrans_II_pyridoxalP_BS"/>
</dbReference>
<proteinExistence type="inferred from homology"/>
<dbReference type="HAMAP" id="MF_01023">
    <property type="entry name" value="HisC_aminotrans_2"/>
    <property type="match status" value="1"/>
</dbReference>
<dbReference type="Pfam" id="PF00155">
    <property type="entry name" value="Aminotran_1_2"/>
    <property type="match status" value="1"/>
</dbReference>
<keyword evidence="6 9" id="KW-0808">Transferase</keyword>
<gene>
    <name evidence="9" type="primary">hisC</name>
    <name evidence="11" type="ORF">N0D28_02695</name>
</gene>
<dbReference type="Gene3D" id="3.40.640.10">
    <property type="entry name" value="Type I PLP-dependent aspartate aminotransferase-like (Major domain)"/>
    <property type="match status" value="1"/>
</dbReference>
<dbReference type="InterPro" id="IPR005861">
    <property type="entry name" value="HisP_aminotrans"/>
</dbReference>